<proteinExistence type="predicted"/>
<feature type="non-terminal residue" evidence="1">
    <location>
        <position position="58"/>
    </location>
</feature>
<protein>
    <submittedName>
        <fullName evidence="1">Uncharacterized protein</fullName>
    </submittedName>
</protein>
<evidence type="ECO:0000313" key="2">
    <source>
        <dbReference type="Proteomes" id="UP001177670"/>
    </source>
</evidence>
<gene>
    <name evidence="1" type="ORF">K0M31_014187</name>
</gene>
<accession>A0AA40G8Q7</accession>
<organism evidence="1 2">
    <name type="scientific">Melipona bicolor</name>
    <dbReference type="NCBI Taxonomy" id="60889"/>
    <lineage>
        <taxon>Eukaryota</taxon>
        <taxon>Metazoa</taxon>
        <taxon>Ecdysozoa</taxon>
        <taxon>Arthropoda</taxon>
        <taxon>Hexapoda</taxon>
        <taxon>Insecta</taxon>
        <taxon>Pterygota</taxon>
        <taxon>Neoptera</taxon>
        <taxon>Endopterygota</taxon>
        <taxon>Hymenoptera</taxon>
        <taxon>Apocrita</taxon>
        <taxon>Aculeata</taxon>
        <taxon>Apoidea</taxon>
        <taxon>Anthophila</taxon>
        <taxon>Apidae</taxon>
        <taxon>Melipona</taxon>
    </lineage>
</organism>
<dbReference type="Proteomes" id="UP001177670">
    <property type="component" value="Unassembled WGS sequence"/>
</dbReference>
<dbReference type="AlphaFoldDB" id="A0AA40G8Q7"/>
<dbReference type="EMBL" id="JAHYIQ010000004">
    <property type="protein sequence ID" value="KAK1132815.1"/>
    <property type="molecule type" value="Genomic_DNA"/>
</dbReference>
<keyword evidence="2" id="KW-1185">Reference proteome</keyword>
<comment type="caution">
    <text evidence="1">The sequence shown here is derived from an EMBL/GenBank/DDBJ whole genome shotgun (WGS) entry which is preliminary data.</text>
</comment>
<reference evidence="1" key="1">
    <citation type="submission" date="2021-10" db="EMBL/GenBank/DDBJ databases">
        <title>Melipona bicolor Genome sequencing and assembly.</title>
        <authorList>
            <person name="Araujo N.S."/>
            <person name="Arias M.C."/>
        </authorList>
    </citation>
    <scope>NUCLEOTIDE SEQUENCE</scope>
    <source>
        <strain evidence="1">USP_2M_L1-L4_2017</strain>
        <tissue evidence="1">Whole body</tissue>
    </source>
</reference>
<name>A0AA40G8Q7_9HYME</name>
<sequence length="58" mass="6472">MAKRRNKYLGSITCHPVAEVPRIPRDTGRLFRNNDFGINMDRLTRDGRNNGVVASGSA</sequence>
<evidence type="ECO:0000313" key="1">
    <source>
        <dbReference type="EMBL" id="KAK1132815.1"/>
    </source>
</evidence>